<reference evidence="1" key="1">
    <citation type="journal article" date="2020" name="mSystems">
        <title>Genome- and Community-Level Interaction Insights into Carbon Utilization and Element Cycling Functions of Hydrothermarchaeota in Hydrothermal Sediment.</title>
        <authorList>
            <person name="Zhou Z."/>
            <person name="Liu Y."/>
            <person name="Xu W."/>
            <person name="Pan J."/>
            <person name="Luo Z.H."/>
            <person name="Li M."/>
        </authorList>
    </citation>
    <scope>NUCLEOTIDE SEQUENCE [LARGE SCALE GENOMIC DNA]</scope>
    <source>
        <strain evidence="1">HyVt-74</strain>
    </source>
</reference>
<dbReference type="InterPro" id="IPR018247">
    <property type="entry name" value="EF_Hand_1_Ca_BS"/>
</dbReference>
<organism evidence="1">
    <name type="scientific">candidate division WOR-3 bacterium</name>
    <dbReference type="NCBI Taxonomy" id="2052148"/>
    <lineage>
        <taxon>Bacteria</taxon>
        <taxon>Bacteria division WOR-3</taxon>
    </lineage>
</organism>
<dbReference type="Proteomes" id="UP000886110">
    <property type="component" value="Unassembled WGS sequence"/>
</dbReference>
<dbReference type="EMBL" id="DRTB01000117">
    <property type="protein sequence ID" value="HHE04747.1"/>
    <property type="molecule type" value="Genomic_DNA"/>
</dbReference>
<sequence>MNVVFMHYHFRSGGVTSVILRHIRCLKGIINPFLIVGEIPEVQVDIPYKVIPSLAYDRDRTDRLGPEEVADKILKAVKKHFGSKTDLYHIHNPTLGKNKNYIEVINRIIEDGNKVLLHIHDFAEDGRADNYQPQPYPSNVHYAVLNERDYRILKKSGLTSKGLHLIPNPVELPDKYDIDYPLESNNLILYPVRAIRRKNIGEAVLLSLFIKAGDFIGITLEPTSRIDLVNYKKWIGFSKERGLPVKFGIGINNDFMNLVKASKVMITTSIKEGFGMSFLEPWIFKRMLLGRILTDICQDFLSKGIDLSYMYGSLVIPTELLEIERIKKRVAECYLKNLKSFGVVVEKGQIEVDTEALFSRQVLDFGVLDEENQRQVISKLLVDNRLKNAIISINKKLGIFSVLNSSDFRNIIEKNRAIVEEEYSLKKIRGLLVNVYNSVLEDEVKHSIDKKILIEEFNSLERMSLLLCNKTYDQ</sequence>
<dbReference type="PROSITE" id="PS00018">
    <property type="entry name" value="EF_HAND_1"/>
    <property type="match status" value="1"/>
</dbReference>
<accession>A0A7C5H5T8</accession>
<evidence type="ECO:0000313" key="1">
    <source>
        <dbReference type="EMBL" id="HHE04747.1"/>
    </source>
</evidence>
<gene>
    <name evidence="1" type="ORF">ENL19_01635</name>
</gene>
<dbReference type="AlphaFoldDB" id="A0A7C5H5T8"/>
<comment type="caution">
    <text evidence="1">The sequence shown here is derived from an EMBL/GenBank/DDBJ whole genome shotgun (WGS) entry which is preliminary data.</text>
</comment>
<protein>
    <recommendedName>
        <fullName evidence="2">Glycosyltransferase family 1 protein</fullName>
    </recommendedName>
</protein>
<proteinExistence type="predicted"/>
<evidence type="ECO:0008006" key="2">
    <source>
        <dbReference type="Google" id="ProtNLM"/>
    </source>
</evidence>
<dbReference type="SUPFAM" id="SSF53756">
    <property type="entry name" value="UDP-Glycosyltransferase/glycogen phosphorylase"/>
    <property type="match status" value="1"/>
</dbReference>
<name>A0A7C5H5T8_UNCW3</name>